<protein>
    <submittedName>
        <fullName evidence="2">Uncharacterized protein</fullName>
    </submittedName>
</protein>
<dbReference type="Proteomes" id="UP001345219">
    <property type="component" value="Chromosome 21"/>
</dbReference>
<evidence type="ECO:0000256" key="1">
    <source>
        <dbReference type="SAM" id="MobiDB-lite"/>
    </source>
</evidence>
<evidence type="ECO:0000313" key="3">
    <source>
        <dbReference type="Proteomes" id="UP001345219"/>
    </source>
</evidence>
<proteinExistence type="predicted"/>
<feature type="compositionally biased region" description="Basic and acidic residues" evidence="1">
    <location>
        <begin position="31"/>
        <end position="47"/>
    </location>
</feature>
<evidence type="ECO:0000313" key="2">
    <source>
        <dbReference type="EMBL" id="KAK4750205.1"/>
    </source>
</evidence>
<gene>
    <name evidence="2" type="ORF">SAY87_027654</name>
</gene>
<dbReference type="EMBL" id="JAXIOK010000018">
    <property type="protein sequence ID" value="KAK4750205.1"/>
    <property type="molecule type" value="Genomic_DNA"/>
</dbReference>
<organism evidence="2 3">
    <name type="scientific">Trapa incisa</name>
    <dbReference type="NCBI Taxonomy" id="236973"/>
    <lineage>
        <taxon>Eukaryota</taxon>
        <taxon>Viridiplantae</taxon>
        <taxon>Streptophyta</taxon>
        <taxon>Embryophyta</taxon>
        <taxon>Tracheophyta</taxon>
        <taxon>Spermatophyta</taxon>
        <taxon>Magnoliopsida</taxon>
        <taxon>eudicotyledons</taxon>
        <taxon>Gunneridae</taxon>
        <taxon>Pentapetalae</taxon>
        <taxon>rosids</taxon>
        <taxon>malvids</taxon>
        <taxon>Myrtales</taxon>
        <taxon>Lythraceae</taxon>
        <taxon>Trapa</taxon>
    </lineage>
</organism>
<comment type="caution">
    <text evidence="2">The sequence shown here is derived from an EMBL/GenBank/DDBJ whole genome shotgun (WGS) entry which is preliminary data.</text>
</comment>
<keyword evidence="3" id="KW-1185">Reference proteome</keyword>
<reference evidence="2 3" key="1">
    <citation type="journal article" date="2023" name="Hortic Res">
        <title>Pangenome of water caltrop reveals structural variations and asymmetric subgenome divergence after allopolyploidization.</title>
        <authorList>
            <person name="Zhang X."/>
            <person name="Chen Y."/>
            <person name="Wang L."/>
            <person name="Yuan Y."/>
            <person name="Fang M."/>
            <person name="Shi L."/>
            <person name="Lu R."/>
            <person name="Comes H.P."/>
            <person name="Ma Y."/>
            <person name="Chen Y."/>
            <person name="Huang G."/>
            <person name="Zhou Y."/>
            <person name="Zheng Z."/>
            <person name="Qiu Y."/>
        </authorList>
    </citation>
    <scope>NUCLEOTIDE SEQUENCE [LARGE SCALE GENOMIC DNA]</scope>
    <source>
        <tissue evidence="2">Roots</tissue>
    </source>
</reference>
<accession>A0AAN7JMZ3</accession>
<sequence length="179" mass="19688">MGRTHELSSTSELASHHTIGIRLEALGQRTPPDRPLREKKASSPHRTEPRTFHYHAWWACLASPWVNGESCNHSAAPSATTAAPSSSARSVHTALSHPEANQDVTTIRENHQVSSVSKHNRVHLQQKSGNSDLINQLPPKNVRSRISSQHDNRNLVISFSNDESSVALTMTRSQKAKAG</sequence>
<feature type="compositionally biased region" description="Low complexity" evidence="1">
    <location>
        <begin position="74"/>
        <end position="90"/>
    </location>
</feature>
<feature type="region of interest" description="Disordered" evidence="1">
    <location>
        <begin position="24"/>
        <end position="47"/>
    </location>
</feature>
<name>A0AAN7JMZ3_9MYRT</name>
<dbReference type="AlphaFoldDB" id="A0AAN7JMZ3"/>
<feature type="region of interest" description="Disordered" evidence="1">
    <location>
        <begin position="71"/>
        <end position="101"/>
    </location>
</feature>